<dbReference type="InterPro" id="IPR011761">
    <property type="entry name" value="ATP-grasp"/>
</dbReference>
<dbReference type="InterPro" id="IPR003781">
    <property type="entry name" value="CoA-bd"/>
</dbReference>
<dbReference type="PANTHER" id="PTHR42793:SF4">
    <property type="entry name" value="BLL6376 PROTEIN"/>
    <property type="match status" value="1"/>
</dbReference>
<feature type="domain" description="ATP-grasp" evidence="3">
    <location>
        <begin position="537"/>
        <end position="573"/>
    </location>
</feature>
<keyword evidence="5" id="KW-1185">Reference proteome</keyword>
<dbReference type="PROSITE" id="PS50975">
    <property type="entry name" value="ATP_GRASP"/>
    <property type="match status" value="1"/>
</dbReference>
<dbReference type="Gene3D" id="3.30.470.20">
    <property type="entry name" value="ATP-grasp fold, B domain"/>
    <property type="match status" value="1"/>
</dbReference>
<dbReference type="FunCoup" id="A0A1Y5TJD1">
    <property type="interactions" value="64"/>
</dbReference>
<evidence type="ECO:0000259" key="3">
    <source>
        <dbReference type="PROSITE" id="PS50975"/>
    </source>
</evidence>
<dbReference type="Gene3D" id="3.40.50.720">
    <property type="entry name" value="NAD(P)-binding Rossmann-like Domain"/>
    <property type="match status" value="1"/>
</dbReference>
<gene>
    <name evidence="4" type="ORF">OCH7691_02988</name>
</gene>
<keyword evidence="1" id="KW-0816">Tricarboxylic acid cycle</keyword>
<organism evidence="4 5">
    <name type="scientific">Oceanibacterium hippocampi</name>
    <dbReference type="NCBI Taxonomy" id="745714"/>
    <lineage>
        <taxon>Bacteria</taxon>
        <taxon>Pseudomonadati</taxon>
        <taxon>Pseudomonadota</taxon>
        <taxon>Alphaproteobacteria</taxon>
        <taxon>Sneathiellales</taxon>
        <taxon>Sneathiellaceae</taxon>
        <taxon>Oceanibacterium</taxon>
    </lineage>
</organism>
<sequence length="752" mass="78413">MHIPAGTFVNCLTDRRAALAKSAGQIRTASIRADTRTKGDDTVSLSNSADIELRALLEPRSIAIIGASADRGKNSGRPVHFLHEHGYEGEVFPVNPKYDEILGWTCYPDIQAVPKPVDLAVVVVPAVAVPEVVSAAARCGARSALIISSGFGEIGGDAAAAEREMIAIARRHGMRVCGPNSTGLINTENHLVTTISQAADGMAATPGGLALVSQSGNFGTFMIDLAIARQIGVSHFVSSGNEADLGFPDYAAFLLNNPKVDVIAGYIESIRDPFRLREVGQMGLNAGKPIVIVKVGRTASGARAALSHTGAIVGDDALCSAMLEQSRILRVETEEELLDVLPMLLNKRLPSGRRVAVLSVSGGGATMVADACEAMGLDVPPLGETTMARLREAVPYYGAVTNPVDLTGQVMTTRGSVGHCLDAVANDDDIDATILFLGMMQKNGEQIADEVIACAERNSKALIVSWVDGPAGPIARLREAGICVTTAPARAGAIALSHAVRYAEWAGLAEPRARLKTVVPTETVHPGTGSTDPARGRELVAALGIPQPRSRTVSTAEDAVQAAEETGYPVVAKLAHPVVAHKTEAGAVRIGLRTAGAVREAFEHMADVGRGLGAEKVVVTVEQQIAAGTEVIVSVRRDPQFGPVLSVGLGGIWTELLRDVAVGVLPMTTADIEAMCRRIQGAAIFDGYRSQPAVDLPFVVDVLQRLGDAALAEPSLSLLEINPLIVHEAGNGGVAVDVLMASDGTAPDGSGS</sequence>
<dbReference type="Pfam" id="PF13380">
    <property type="entry name" value="CoA_binding_2"/>
    <property type="match status" value="1"/>
</dbReference>
<dbReference type="SUPFAM" id="SSF56059">
    <property type="entry name" value="Glutathione synthetase ATP-binding domain-like"/>
    <property type="match status" value="1"/>
</dbReference>
<dbReference type="GO" id="GO:0005524">
    <property type="term" value="F:ATP binding"/>
    <property type="evidence" value="ECO:0007669"/>
    <property type="project" value="UniProtKB-UniRule"/>
</dbReference>
<proteinExistence type="predicted"/>
<dbReference type="Pfam" id="PF13607">
    <property type="entry name" value="Succ_CoA_lig"/>
    <property type="match status" value="1"/>
</dbReference>
<keyword evidence="2" id="KW-0067">ATP-binding</keyword>
<dbReference type="Proteomes" id="UP000193200">
    <property type="component" value="Unassembled WGS sequence"/>
</dbReference>
<evidence type="ECO:0000313" key="4">
    <source>
        <dbReference type="EMBL" id="SLN65345.1"/>
    </source>
</evidence>
<dbReference type="InterPro" id="IPR032875">
    <property type="entry name" value="Succ_CoA_lig_flav_dom"/>
</dbReference>
<dbReference type="AlphaFoldDB" id="A0A1Y5TJD1"/>
<dbReference type="SUPFAM" id="SSF51735">
    <property type="entry name" value="NAD(P)-binding Rossmann-fold domains"/>
    <property type="match status" value="1"/>
</dbReference>
<name>A0A1Y5TJD1_9PROT</name>
<keyword evidence="2" id="KW-0547">Nucleotide-binding</keyword>
<dbReference type="PANTHER" id="PTHR42793">
    <property type="entry name" value="COA BINDING DOMAIN CONTAINING PROTEIN"/>
    <property type="match status" value="1"/>
</dbReference>
<dbReference type="SUPFAM" id="SSF52210">
    <property type="entry name" value="Succinyl-CoA synthetase domains"/>
    <property type="match status" value="2"/>
</dbReference>
<evidence type="ECO:0000313" key="5">
    <source>
        <dbReference type="Proteomes" id="UP000193200"/>
    </source>
</evidence>
<dbReference type="GO" id="GO:0046872">
    <property type="term" value="F:metal ion binding"/>
    <property type="evidence" value="ECO:0007669"/>
    <property type="project" value="InterPro"/>
</dbReference>
<dbReference type="Pfam" id="PF13549">
    <property type="entry name" value="ATP-grasp_5"/>
    <property type="match status" value="1"/>
</dbReference>
<dbReference type="InterPro" id="IPR036291">
    <property type="entry name" value="NAD(P)-bd_dom_sf"/>
</dbReference>
<dbReference type="SMART" id="SM00881">
    <property type="entry name" value="CoA_binding"/>
    <property type="match status" value="1"/>
</dbReference>
<evidence type="ECO:0000256" key="2">
    <source>
        <dbReference type="PROSITE-ProRule" id="PRU00409"/>
    </source>
</evidence>
<dbReference type="InterPro" id="IPR016102">
    <property type="entry name" value="Succinyl-CoA_synth-like"/>
</dbReference>
<evidence type="ECO:0000256" key="1">
    <source>
        <dbReference type="ARBA" id="ARBA00022532"/>
    </source>
</evidence>
<reference evidence="4 5" key="1">
    <citation type="submission" date="2017-03" db="EMBL/GenBank/DDBJ databases">
        <authorList>
            <person name="Afonso C.L."/>
            <person name="Miller P.J."/>
            <person name="Scott M.A."/>
            <person name="Spackman E."/>
            <person name="Goraichik I."/>
            <person name="Dimitrov K.M."/>
            <person name="Suarez D.L."/>
            <person name="Swayne D.E."/>
        </authorList>
    </citation>
    <scope>NUCLEOTIDE SEQUENCE [LARGE SCALE GENOMIC DNA]</scope>
    <source>
        <strain evidence="4 5">CECT 7691</strain>
    </source>
</reference>
<dbReference type="InterPro" id="IPR013815">
    <property type="entry name" value="ATP_grasp_subdomain_1"/>
</dbReference>
<accession>A0A1Y5TJD1</accession>
<dbReference type="EMBL" id="FWFR01000002">
    <property type="protein sequence ID" value="SLN65345.1"/>
    <property type="molecule type" value="Genomic_DNA"/>
</dbReference>
<dbReference type="GO" id="GO:0006099">
    <property type="term" value="P:tricarboxylic acid cycle"/>
    <property type="evidence" value="ECO:0007669"/>
    <property type="project" value="UniProtKB-KW"/>
</dbReference>
<protein>
    <submittedName>
        <fullName evidence="4">CoA binding domain protein</fullName>
    </submittedName>
</protein>
<dbReference type="OrthoDB" id="9807426at2"/>
<dbReference type="Gene3D" id="3.40.50.261">
    <property type="entry name" value="Succinyl-CoA synthetase domains"/>
    <property type="match status" value="2"/>
</dbReference>
<dbReference type="InParanoid" id="A0A1Y5TJD1"/>
<dbReference type="Gene3D" id="3.30.1490.20">
    <property type="entry name" value="ATP-grasp fold, A domain"/>
    <property type="match status" value="1"/>
</dbReference>